<reference evidence="11" key="1">
    <citation type="journal article" date="2015" name="Cell Rep.">
        <title>Large-Scale Combinatorial Deorphanization of Platynereis Neuropeptide GPCRs.</title>
        <authorList>
            <person name="Bauknecht P.M."/>
            <person name="Jekely G."/>
        </authorList>
    </citation>
    <scope>NUCLEOTIDE SEQUENCE</scope>
</reference>
<evidence type="ECO:0000256" key="3">
    <source>
        <dbReference type="ARBA" id="ARBA00018873"/>
    </source>
</evidence>
<dbReference type="InterPro" id="IPR017452">
    <property type="entry name" value="GPCR_Rhodpsn_7TM"/>
</dbReference>
<dbReference type="PANTHER" id="PTHR46061">
    <property type="entry name" value="THYROTROPIN-RELEASING HORMONE RECEPTOR"/>
    <property type="match status" value="1"/>
</dbReference>
<feature type="transmembrane region" description="Helical" evidence="9">
    <location>
        <begin position="315"/>
        <end position="337"/>
    </location>
</feature>
<name>A0A0K0PUG3_PLADU</name>
<keyword evidence="8" id="KW-0297">G-protein coupled receptor</keyword>
<evidence type="ECO:0000256" key="8">
    <source>
        <dbReference type="RuleBase" id="RU000688"/>
    </source>
</evidence>
<evidence type="ECO:0000256" key="1">
    <source>
        <dbReference type="ARBA" id="ARBA00004100"/>
    </source>
</evidence>
<organism evidence="11">
    <name type="scientific">Platynereis dumerilii</name>
    <name type="common">Dumeril's clam worm</name>
    <dbReference type="NCBI Taxonomy" id="6359"/>
    <lineage>
        <taxon>Eukaryota</taxon>
        <taxon>Metazoa</taxon>
        <taxon>Spiralia</taxon>
        <taxon>Lophotrochozoa</taxon>
        <taxon>Annelida</taxon>
        <taxon>Polychaeta</taxon>
        <taxon>Errantia</taxon>
        <taxon>Phyllodocida</taxon>
        <taxon>Nereididae</taxon>
        <taxon>Platynereis</taxon>
    </lineage>
</organism>
<evidence type="ECO:0000256" key="2">
    <source>
        <dbReference type="ARBA" id="ARBA00004370"/>
    </source>
</evidence>
<evidence type="ECO:0000256" key="7">
    <source>
        <dbReference type="ARBA" id="ARBA00032251"/>
    </source>
</evidence>
<accession>A0A0K0PUG3</accession>
<sequence>MDTPPSLMDNLTVYDAEGVSVESTLVEMATQSSALGNGTALGPPSYYSIPYRIVGCFFVSLIFLVGLVGNMMVVIVVARTSSMHTPTNCYLVSLAVADVLVLISATLPTIYEFFLIIDQCIIGKVGCAIMVFLQYLGINASSLSITAFTVERYIAICHPIKSQTMCTVKRAKRIILSIWAFSIAYCSPWLGLATTVERQFSDGTTIEACTFKLKRSSYLTIYMADLVIFYVFPLVMTCILYGLIARILFRSTIPSTPGKANGINSTHKSRSVTSSRVQVVKMLAVVVLLFAFLWMPYRVLVVYNSFASKPYADYWFILFCRLMVYMNSAINPVLYNAMSVKFRRAYKHLLSCGRRQEEIKMMAMYSEANTELTTRYKYRLVTENSTASRNKVLNSCSSGKSINADHGLNCYAVDRGDLGEDFKHQRLCSKM</sequence>
<keyword evidence="8 11" id="KW-0675">Receptor</keyword>
<evidence type="ECO:0000256" key="4">
    <source>
        <dbReference type="ARBA" id="ARBA00022692"/>
    </source>
</evidence>
<dbReference type="Gene3D" id="1.20.1070.10">
    <property type="entry name" value="Rhodopsin 7-helix transmembrane proteins"/>
    <property type="match status" value="1"/>
</dbReference>
<feature type="transmembrane region" description="Helical" evidence="9">
    <location>
        <begin position="113"/>
        <end position="136"/>
    </location>
</feature>
<dbReference type="EMBL" id="KP293975">
    <property type="protein sequence ID" value="AKQ63029.1"/>
    <property type="molecule type" value="mRNA"/>
</dbReference>
<feature type="transmembrane region" description="Helical" evidence="9">
    <location>
        <begin position="227"/>
        <end position="249"/>
    </location>
</feature>
<dbReference type="PRINTS" id="PR00237">
    <property type="entry name" value="GPCRRHODOPSN"/>
</dbReference>
<dbReference type="SMART" id="SM01381">
    <property type="entry name" value="7TM_GPCR_Srsx"/>
    <property type="match status" value="1"/>
</dbReference>
<dbReference type="InterPro" id="IPR000276">
    <property type="entry name" value="GPCR_Rhodpsn"/>
</dbReference>
<evidence type="ECO:0000259" key="10">
    <source>
        <dbReference type="PROSITE" id="PS50262"/>
    </source>
</evidence>
<dbReference type="AlphaFoldDB" id="A0A0K0PUG3"/>
<dbReference type="GO" id="GO:0016020">
    <property type="term" value="C:membrane"/>
    <property type="evidence" value="ECO:0007669"/>
    <property type="project" value="UniProtKB-SubCell"/>
</dbReference>
<feature type="transmembrane region" description="Helical" evidence="9">
    <location>
        <begin position="89"/>
        <end position="107"/>
    </location>
</feature>
<dbReference type="Pfam" id="PF00001">
    <property type="entry name" value="7tm_1"/>
    <property type="match status" value="1"/>
</dbReference>
<evidence type="ECO:0000256" key="6">
    <source>
        <dbReference type="ARBA" id="ARBA00023136"/>
    </source>
</evidence>
<feature type="domain" description="G-protein coupled receptors family 1 profile" evidence="10">
    <location>
        <begin position="69"/>
        <end position="335"/>
    </location>
</feature>
<evidence type="ECO:0000313" key="11">
    <source>
        <dbReference type="EMBL" id="AKQ63029.1"/>
    </source>
</evidence>
<feature type="transmembrane region" description="Helical" evidence="9">
    <location>
        <begin position="51"/>
        <end position="77"/>
    </location>
</feature>
<dbReference type="PROSITE" id="PS00237">
    <property type="entry name" value="G_PROTEIN_RECEP_F1_1"/>
    <property type="match status" value="1"/>
</dbReference>
<dbReference type="PROSITE" id="PS50262">
    <property type="entry name" value="G_PROTEIN_RECEP_F1_2"/>
    <property type="match status" value="1"/>
</dbReference>
<proteinExistence type="evidence at transcript level"/>
<keyword evidence="4 8" id="KW-0812">Transmembrane</keyword>
<dbReference type="SUPFAM" id="SSF81321">
    <property type="entry name" value="Family A G protein-coupled receptor-like"/>
    <property type="match status" value="1"/>
</dbReference>
<dbReference type="PANTHER" id="PTHR46061:SF3">
    <property type="entry name" value="THYROTROPIN-RELEASING HORMONE RECEPTOR"/>
    <property type="match status" value="1"/>
</dbReference>
<evidence type="ECO:0000256" key="9">
    <source>
        <dbReference type="SAM" id="Phobius"/>
    </source>
</evidence>
<dbReference type="CDD" id="cd14995">
    <property type="entry name" value="7tmA_TRH-R"/>
    <property type="match status" value="1"/>
</dbReference>
<comment type="similarity">
    <text evidence="8">Belongs to the G-protein coupled receptor 1 family.</text>
</comment>
<dbReference type="SMR" id="A0A0K0PUG3"/>
<keyword evidence="8" id="KW-0807">Transducer</keyword>
<protein>
    <recommendedName>
        <fullName evidence="3">Thyrotropin-releasing hormone receptor</fullName>
    </recommendedName>
    <alternativeName>
        <fullName evidence="7">Thyroliberin receptor</fullName>
    </alternativeName>
</protein>
<dbReference type="PRINTS" id="PR01846">
    <property type="entry name" value="TRHRFAMILY"/>
</dbReference>
<feature type="transmembrane region" description="Helical" evidence="9">
    <location>
        <begin position="277"/>
        <end position="295"/>
    </location>
</feature>
<dbReference type="PRINTS" id="PR00751">
    <property type="entry name" value="THYROLIBRINR"/>
</dbReference>
<comment type="function">
    <text evidence="1">Receptor for thyrotropin-releasing hormone (TRH). Upon ligand binding, this G-protein-coupled receptor triggers activation of the phosphatidylinositol (IP3)-calcium-protein kinase C (PKC) pathway.</text>
</comment>
<comment type="subcellular location">
    <subcellularLocation>
        <location evidence="2">Membrane</location>
    </subcellularLocation>
</comment>
<dbReference type="InterPro" id="IPR002120">
    <property type="entry name" value="TRH_rcpt_1"/>
</dbReference>
<evidence type="ECO:0000256" key="5">
    <source>
        <dbReference type="ARBA" id="ARBA00022989"/>
    </source>
</evidence>
<dbReference type="GO" id="GO:0004997">
    <property type="term" value="F:thyrotropin-releasing hormone receptor activity"/>
    <property type="evidence" value="ECO:0007669"/>
    <property type="project" value="InterPro"/>
</dbReference>
<feature type="transmembrane region" description="Helical" evidence="9">
    <location>
        <begin position="174"/>
        <end position="192"/>
    </location>
</feature>
<keyword evidence="6 9" id="KW-0472">Membrane</keyword>
<keyword evidence="5 9" id="KW-1133">Transmembrane helix</keyword>